<dbReference type="EMBL" id="JACIIV010000020">
    <property type="protein sequence ID" value="MBB6228524.1"/>
    <property type="molecule type" value="Genomic_DNA"/>
</dbReference>
<gene>
    <name evidence="2" type="ORF">FHS79_002714</name>
</gene>
<comment type="caution">
    <text evidence="2">The sequence shown here is derived from an EMBL/GenBank/DDBJ whole genome shotgun (WGS) entry which is preliminary data.</text>
</comment>
<organism evidence="2 3">
    <name type="scientific">Polymorphobacter multimanifer</name>
    <dbReference type="NCBI Taxonomy" id="1070431"/>
    <lineage>
        <taxon>Bacteria</taxon>
        <taxon>Pseudomonadati</taxon>
        <taxon>Pseudomonadota</taxon>
        <taxon>Alphaproteobacteria</taxon>
        <taxon>Sphingomonadales</taxon>
        <taxon>Sphingosinicellaceae</taxon>
        <taxon>Polymorphobacter</taxon>
    </lineage>
</organism>
<evidence type="ECO:0000313" key="3">
    <source>
        <dbReference type="Proteomes" id="UP000538147"/>
    </source>
</evidence>
<protein>
    <submittedName>
        <fullName evidence="2">Uncharacterized metal-binding protein YceD (DUF177 family)</fullName>
    </submittedName>
</protein>
<sequence length="168" mass="17751">MTAPAIAPEFSRTVRASDVSQRRQHSLGANAGERAALAARFDLLALDRLEATLELRADGGVILLTGHFSAAGAQPCVRTRAPVPFALAEPISLRLIPEAPAGEDLELASEDLDSEPLSSDIIDLGEYVAQALALALDPYPRSDEPAPGVLSEEQARVASSPFAVLRKD</sequence>
<dbReference type="RefSeq" id="WP_184200991.1">
    <property type="nucleotide sequence ID" value="NZ_BMOX01000021.1"/>
</dbReference>
<dbReference type="Pfam" id="PF02620">
    <property type="entry name" value="YceD"/>
    <property type="match status" value="1"/>
</dbReference>
<accession>A0A841L7G7</accession>
<dbReference type="AlphaFoldDB" id="A0A841L7G7"/>
<name>A0A841L7G7_9SPHN</name>
<dbReference type="InterPro" id="IPR003772">
    <property type="entry name" value="YceD"/>
</dbReference>
<evidence type="ECO:0000313" key="2">
    <source>
        <dbReference type="EMBL" id="MBB6228524.1"/>
    </source>
</evidence>
<reference evidence="2 3" key="1">
    <citation type="submission" date="2020-08" db="EMBL/GenBank/DDBJ databases">
        <title>Genomic Encyclopedia of Type Strains, Phase IV (KMG-IV): sequencing the most valuable type-strain genomes for metagenomic binning, comparative biology and taxonomic classification.</title>
        <authorList>
            <person name="Goeker M."/>
        </authorList>
    </citation>
    <scope>NUCLEOTIDE SEQUENCE [LARGE SCALE GENOMIC DNA]</scope>
    <source>
        <strain evidence="2 3">DSM 102189</strain>
    </source>
</reference>
<dbReference type="Proteomes" id="UP000538147">
    <property type="component" value="Unassembled WGS sequence"/>
</dbReference>
<proteinExistence type="predicted"/>
<keyword evidence="3" id="KW-1185">Reference proteome</keyword>
<feature type="region of interest" description="Disordered" evidence="1">
    <location>
        <begin position="143"/>
        <end position="168"/>
    </location>
</feature>
<evidence type="ECO:0000256" key="1">
    <source>
        <dbReference type="SAM" id="MobiDB-lite"/>
    </source>
</evidence>